<dbReference type="Proteomes" id="UP000664132">
    <property type="component" value="Unassembled WGS sequence"/>
</dbReference>
<comment type="similarity">
    <text evidence="4">Belongs to the flavoredoxin family.</text>
</comment>
<evidence type="ECO:0000256" key="4">
    <source>
        <dbReference type="ARBA" id="ARBA00038054"/>
    </source>
</evidence>
<evidence type="ECO:0000313" key="7">
    <source>
        <dbReference type="EMBL" id="KAG4418351.1"/>
    </source>
</evidence>
<dbReference type="OrthoDB" id="10250990at2759"/>
<evidence type="ECO:0000313" key="8">
    <source>
        <dbReference type="Proteomes" id="UP000664132"/>
    </source>
</evidence>
<evidence type="ECO:0000256" key="3">
    <source>
        <dbReference type="ARBA" id="ARBA00022643"/>
    </source>
</evidence>
<accession>A0A8H7TF64</accession>
<keyword evidence="8" id="KW-1185">Reference proteome</keyword>
<evidence type="ECO:0000256" key="5">
    <source>
        <dbReference type="SAM" id="MobiDB-lite"/>
    </source>
</evidence>
<organism evidence="7 8">
    <name type="scientific">Cadophora malorum</name>
    <dbReference type="NCBI Taxonomy" id="108018"/>
    <lineage>
        <taxon>Eukaryota</taxon>
        <taxon>Fungi</taxon>
        <taxon>Dikarya</taxon>
        <taxon>Ascomycota</taxon>
        <taxon>Pezizomycotina</taxon>
        <taxon>Leotiomycetes</taxon>
        <taxon>Helotiales</taxon>
        <taxon>Ploettnerulaceae</taxon>
        <taxon>Cadophora</taxon>
    </lineage>
</organism>
<dbReference type="EMBL" id="JAFJYH010000130">
    <property type="protein sequence ID" value="KAG4418351.1"/>
    <property type="molecule type" value="Genomic_DNA"/>
</dbReference>
<keyword evidence="2" id="KW-0285">Flavoprotein</keyword>
<gene>
    <name evidence="7" type="ORF">IFR04_008493</name>
</gene>
<evidence type="ECO:0000256" key="2">
    <source>
        <dbReference type="ARBA" id="ARBA00022630"/>
    </source>
</evidence>
<dbReference type="GO" id="GO:0010181">
    <property type="term" value="F:FMN binding"/>
    <property type="evidence" value="ECO:0007669"/>
    <property type="project" value="InterPro"/>
</dbReference>
<protein>
    <recommendedName>
        <fullName evidence="6">Flavin reductase like domain-containing protein</fullName>
    </recommendedName>
</protein>
<dbReference type="SMART" id="SM00903">
    <property type="entry name" value="Flavin_Reduct"/>
    <property type="match status" value="1"/>
</dbReference>
<evidence type="ECO:0000256" key="1">
    <source>
        <dbReference type="ARBA" id="ARBA00001917"/>
    </source>
</evidence>
<feature type="domain" description="Flavin reductase like" evidence="6">
    <location>
        <begin position="92"/>
        <end position="240"/>
    </location>
</feature>
<dbReference type="Gene3D" id="2.30.110.10">
    <property type="entry name" value="Electron Transport, Fmn-binding Protein, Chain A"/>
    <property type="match status" value="1"/>
</dbReference>
<proteinExistence type="inferred from homology"/>
<name>A0A8H7TF64_9HELO</name>
<feature type="region of interest" description="Disordered" evidence="5">
    <location>
        <begin position="30"/>
        <end position="51"/>
    </location>
</feature>
<dbReference type="SUPFAM" id="SSF50475">
    <property type="entry name" value="FMN-binding split barrel"/>
    <property type="match status" value="1"/>
</dbReference>
<dbReference type="Pfam" id="PF01613">
    <property type="entry name" value="Flavin_Reduct"/>
    <property type="match status" value="1"/>
</dbReference>
<dbReference type="InterPro" id="IPR002563">
    <property type="entry name" value="Flavin_Rdtase-like_dom"/>
</dbReference>
<dbReference type="PANTHER" id="PTHR33798:SF5">
    <property type="entry name" value="FLAVIN REDUCTASE LIKE DOMAIN-CONTAINING PROTEIN"/>
    <property type="match status" value="1"/>
</dbReference>
<dbReference type="InterPro" id="IPR012349">
    <property type="entry name" value="Split_barrel_FMN-bd"/>
</dbReference>
<keyword evidence="3" id="KW-0288">FMN</keyword>
<comment type="caution">
    <text evidence="7">The sequence shown here is derived from an EMBL/GenBank/DDBJ whole genome shotgun (WGS) entry which is preliminary data.</text>
</comment>
<comment type="cofactor">
    <cofactor evidence="1">
        <name>FMN</name>
        <dbReference type="ChEBI" id="CHEBI:58210"/>
    </cofactor>
</comment>
<dbReference type="AlphaFoldDB" id="A0A8H7TF64"/>
<dbReference type="PANTHER" id="PTHR33798">
    <property type="entry name" value="FLAVOPROTEIN OXYGENASE"/>
    <property type="match status" value="1"/>
</dbReference>
<reference evidence="7" key="1">
    <citation type="submission" date="2021-02" db="EMBL/GenBank/DDBJ databases">
        <title>Genome sequence Cadophora malorum strain M34.</title>
        <authorList>
            <person name="Stefanovic E."/>
            <person name="Vu D."/>
            <person name="Scully C."/>
            <person name="Dijksterhuis J."/>
            <person name="Roader J."/>
            <person name="Houbraken J."/>
        </authorList>
    </citation>
    <scope>NUCLEOTIDE SEQUENCE</scope>
    <source>
        <strain evidence="7">M34</strain>
    </source>
</reference>
<evidence type="ECO:0000259" key="6">
    <source>
        <dbReference type="SMART" id="SM00903"/>
    </source>
</evidence>
<sequence length="300" mass="32851">MSSKASPSPFVLKSKYADFKAIEAHRPPFDPSLPIKTTQAPSPGWRYGQQSPQTLSTVSINTPASTPPSTSSMHISIDPSAQPMLANYRLLVSAIPRPISFISTISLDGTKNLAPFSYFQIVDHDPPTFVVGFSARPSRPKDTRRNLVETGECVINLVTENIIHSANATSLDVPYEVSEWELSGLTPAKSETVKPERVQEAVFSIEGKLLEMKELDYHGRGEKGEAVGALAIIEGTRFWIKTEAMGEDGETDLGILRPLVQLGGISYGRVAETFELPRGRLDQELGKDNGLKEILERSTK</sequence>